<reference evidence="3" key="1">
    <citation type="journal article" date="2019" name="Int. J. Syst. Evol. Microbiol.">
        <title>The Global Catalogue of Microorganisms (GCM) 10K type strain sequencing project: providing services to taxonomists for standard genome sequencing and annotation.</title>
        <authorList>
            <consortium name="The Broad Institute Genomics Platform"/>
            <consortium name="The Broad Institute Genome Sequencing Center for Infectious Disease"/>
            <person name="Wu L."/>
            <person name="Ma J."/>
        </authorList>
    </citation>
    <scope>NUCLEOTIDE SEQUENCE [LARGE SCALE GENOMIC DNA]</scope>
    <source>
        <strain evidence="3">JCM 19134</strain>
    </source>
</reference>
<organism evidence="2 3">
    <name type="scientific">Halioxenophilus aromaticivorans</name>
    <dbReference type="NCBI Taxonomy" id="1306992"/>
    <lineage>
        <taxon>Bacteria</taxon>
        <taxon>Pseudomonadati</taxon>
        <taxon>Pseudomonadota</taxon>
        <taxon>Gammaproteobacteria</taxon>
        <taxon>Alteromonadales</taxon>
        <taxon>Alteromonadaceae</taxon>
        <taxon>Halioxenophilus</taxon>
    </lineage>
</organism>
<evidence type="ECO:0008006" key="4">
    <source>
        <dbReference type="Google" id="ProtNLM"/>
    </source>
</evidence>
<evidence type="ECO:0000256" key="1">
    <source>
        <dbReference type="SAM" id="SignalP"/>
    </source>
</evidence>
<dbReference type="EMBL" id="BAABLX010000079">
    <property type="protein sequence ID" value="GAA4960652.1"/>
    <property type="molecule type" value="Genomic_DNA"/>
</dbReference>
<feature type="chain" id="PRO_5043315646" description="Porin domain-containing protein" evidence="1">
    <location>
        <begin position="23"/>
        <end position="402"/>
    </location>
</feature>
<proteinExistence type="predicted"/>
<protein>
    <recommendedName>
        <fullName evidence="4">Porin domain-containing protein</fullName>
    </recommendedName>
</protein>
<sequence length="402" mass="43428">MKKHNRLVGLGLVVALAQTANAADVRLNGFMSVGAGKLLNSGTSRDHLSTLLLAGVETGGGESPATYTADAATQGIYNEDLSFRPDSNYGLQITAALGDGLSATGQITGNGGENFDAVVSWAYLSYTFNDNYTLMVGRQRMPLFYYSDFIDVGYAYHWIRPPTTLAASEGDTIEGIKLRGTWLAGDWDISSDIYYGASKQEINRGGSQYTVESVDTGGFALKASNGTITLRASMLDSSAIISGNPLVQAFNQGTRDNPLQNTFYGLAAHINIANAFVVSEWTRNDNKENYLALFEVSGSEDTTGWYISAGARFGKVTPHITYGENESNYKGETLLGESQFTGGFSSVTIGLRWDFHSSAAFKMEYETRSDDSDDYFQNSAGGFGYGDGYEADLISFSFDAIF</sequence>
<comment type="caution">
    <text evidence="2">The sequence shown here is derived from an EMBL/GenBank/DDBJ whole genome shotgun (WGS) entry which is preliminary data.</text>
</comment>
<gene>
    <name evidence="2" type="ORF">GCM10025791_47540</name>
</gene>
<keyword evidence="3" id="KW-1185">Reference proteome</keyword>
<dbReference type="Proteomes" id="UP001409585">
    <property type="component" value="Unassembled WGS sequence"/>
</dbReference>
<feature type="signal peptide" evidence="1">
    <location>
        <begin position="1"/>
        <end position="22"/>
    </location>
</feature>
<evidence type="ECO:0000313" key="2">
    <source>
        <dbReference type="EMBL" id="GAA4960652.1"/>
    </source>
</evidence>
<dbReference type="AlphaFoldDB" id="A0AAV3UA02"/>
<evidence type="ECO:0000313" key="3">
    <source>
        <dbReference type="Proteomes" id="UP001409585"/>
    </source>
</evidence>
<keyword evidence="1" id="KW-0732">Signal</keyword>
<name>A0AAV3UA02_9ALTE</name>
<accession>A0AAV3UA02</accession>
<dbReference type="RefSeq" id="WP_345427897.1">
    <property type="nucleotide sequence ID" value="NZ_AP031496.1"/>
</dbReference>
<dbReference type="SUPFAM" id="SSF56935">
    <property type="entry name" value="Porins"/>
    <property type="match status" value="1"/>
</dbReference>